<keyword evidence="9" id="KW-1185">Reference proteome</keyword>
<dbReference type="Gene3D" id="3.40.720.10">
    <property type="entry name" value="Alkaline Phosphatase, subunit A"/>
    <property type="match status" value="1"/>
</dbReference>
<feature type="transmembrane region" description="Helical" evidence="6">
    <location>
        <begin position="144"/>
        <end position="162"/>
    </location>
</feature>
<proteinExistence type="predicted"/>
<evidence type="ECO:0000256" key="1">
    <source>
        <dbReference type="ARBA" id="ARBA00004651"/>
    </source>
</evidence>
<dbReference type="InterPro" id="IPR050448">
    <property type="entry name" value="OpgB/LTA_synthase_biosynth"/>
</dbReference>
<evidence type="ECO:0000256" key="6">
    <source>
        <dbReference type="SAM" id="Phobius"/>
    </source>
</evidence>
<dbReference type="CDD" id="cd16015">
    <property type="entry name" value="LTA_synthase"/>
    <property type="match status" value="1"/>
</dbReference>
<evidence type="ECO:0000313" key="8">
    <source>
        <dbReference type="EMBL" id="RZF23083.1"/>
    </source>
</evidence>
<evidence type="ECO:0000256" key="3">
    <source>
        <dbReference type="ARBA" id="ARBA00022692"/>
    </source>
</evidence>
<comment type="subcellular location">
    <subcellularLocation>
        <location evidence="1">Cell membrane</location>
        <topology evidence="1">Multi-pass membrane protein</topology>
    </subcellularLocation>
</comment>
<evidence type="ECO:0000259" key="7">
    <source>
        <dbReference type="Pfam" id="PF00884"/>
    </source>
</evidence>
<keyword evidence="5 6" id="KW-0472">Membrane</keyword>
<evidence type="ECO:0000313" key="9">
    <source>
        <dbReference type="Proteomes" id="UP000443582"/>
    </source>
</evidence>
<feature type="transmembrane region" description="Helical" evidence="6">
    <location>
        <begin position="62"/>
        <end position="79"/>
    </location>
</feature>
<organism evidence="8 9">
    <name type="scientific">Halobacteriovorax vibrionivorans</name>
    <dbReference type="NCBI Taxonomy" id="2152716"/>
    <lineage>
        <taxon>Bacteria</taxon>
        <taxon>Pseudomonadati</taxon>
        <taxon>Bdellovibrionota</taxon>
        <taxon>Bacteriovoracia</taxon>
        <taxon>Bacteriovoracales</taxon>
        <taxon>Halobacteriovoraceae</taxon>
        <taxon>Halobacteriovorax</taxon>
    </lineage>
</organism>
<sequence>MNIFGFFYSLVYLASFIRYSNSLSLWKNYTAFDYGTFLLGFIFIICLAQTVFHFCKKKYSRLAFSIFFISLYYIGYIFFHRTNTAYDYAILIDNIGEVLIPENGAIFGQIYRVKDVVTLLFIHLIIIVTFFKSKKFEVSYRRPLLGLASLIVYIFLVIFAPYSKEELSAFAKTMSDYYLNSSSKYIGEAYKNIDSILNYQFESTYPEDKKDIILVHLESYSGIYINKKINGKYVTPVMNELYKEGLSFKHFYSNSIQTIKGQYATLCSLIPLPRGKASYRVDSSKLDCLPRVLGQMGYTTYFHDSFGNPGFDNTHDFIKKSGFEYIKTSREIESKPGVLKWGWGVQDDFSYRYFVENIEEFKSNKKPIFAMIQTVSNHMWFDRVPKDQKEIFPNEKHLTEAFINSLHASDKYLGTLINELKEKKIFDNSIIIITGDHSFPNSEHGMKSNAAGAYEEFFRVPLLIISKSQNLDGNIENINGSQVDIKPTVLDLIGYKGEVQSAGETLLTKSERSSYLVQPYNGTFLSVVKHPYKVIWNKRNNRWQYFNLELDPEERSPIKKENKEIKALKKEIGFIFANEEYATQFTPKEG</sequence>
<dbReference type="InterPro" id="IPR012160">
    <property type="entry name" value="LtaS-like"/>
</dbReference>
<dbReference type="InterPro" id="IPR017850">
    <property type="entry name" value="Alkaline_phosphatase_core_sf"/>
</dbReference>
<dbReference type="InterPro" id="IPR000917">
    <property type="entry name" value="Sulfatase_N"/>
</dbReference>
<dbReference type="PANTHER" id="PTHR47371">
    <property type="entry name" value="LIPOTEICHOIC ACID SYNTHASE"/>
    <property type="match status" value="1"/>
</dbReference>
<dbReference type="PIRSF" id="PIRSF005091">
    <property type="entry name" value="Mmb_sulf_HI1246"/>
    <property type="match status" value="1"/>
</dbReference>
<dbReference type="Proteomes" id="UP000443582">
    <property type="component" value="Unassembled WGS sequence"/>
</dbReference>
<evidence type="ECO:0000256" key="5">
    <source>
        <dbReference type="ARBA" id="ARBA00023136"/>
    </source>
</evidence>
<evidence type="ECO:0000256" key="2">
    <source>
        <dbReference type="ARBA" id="ARBA00022475"/>
    </source>
</evidence>
<dbReference type="EMBL" id="QDKL01000001">
    <property type="protein sequence ID" value="RZF23083.1"/>
    <property type="molecule type" value="Genomic_DNA"/>
</dbReference>
<keyword evidence="3 6" id="KW-0812">Transmembrane</keyword>
<evidence type="ECO:0000256" key="4">
    <source>
        <dbReference type="ARBA" id="ARBA00022989"/>
    </source>
</evidence>
<gene>
    <name evidence="8" type="ORF">DAY19_04750</name>
</gene>
<dbReference type="Pfam" id="PF00884">
    <property type="entry name" value="Sulfatase"/>
    <property type="match status" value="1"/>
</dbReference>
<dbReference type="SUPFAM" id="SSF53649">
    <property type="entry name" value="Alkaline phosphatase-like"/>
    <property type="match status" value="1"/>
</dbReference>
<keyword evidence="2" id="KW-1003">Cell membrane</keyword>
<name>A0ABY0IJE3_9BACT</name>
<feature type="transmembrane region" description="Helical" evidence="6">
    <location>
        <begin position="116"/>
        <end position="132"/>
    </location>
</feature>
<feature type="transmembrane region" description="Helical" evidence="6">
    <location>
        <begin position="32"/>
        <end position="55"/>
    </location>
</feature>
<accession>A0ABY0IJE3</accession>
<keyword evidence="4 6" id="KW-1133">Transmembrane helix</keyword>
<reference evidence="9" key="1">
    <citation type="journal article" date="2019" name="Int. J. Syst. Evol. Microbiol.">
        <title>Halobacteriovorax valvorus sp. nov., a novel prokaryotic predator isolated from coastal seawater of China.</title>
        <authorList>
            <person name="Chen M.-X."/>
        </authorList>
    </citation>
    <scope>NUCLEOTIDE SEQUENCE [LARGE SCALE GENOMIC DNA]</scope>
    <source>
        <strain evidence="9">BL9</strain>
    </source>
</reference>
<dbReference type="PANTHER" id="PTHR47371:SF3">
    <property type="entry name" value="PHOSPHOGLYCEROL TRANSFERASE I"/>
    <property type="match status" value="1"/>
</dbReference>
<protein>
    <submittedName>
        <fullName evidence="8">LTA synthase family protein</fullName>
    </submittedName>
</protein>
<comment type="caution">
    <text evidence="8">The sequence shown here is derived from an EMBL/GenBank/DDBJ whole genome shotgun (WGS) entry which is preliminary data.</text>
</comment>
<feature type="domain" description="Sulfatase N-terminal" evidence="7">
    <location>
        <begin position="211"/>
        <end position="495"/>
    </location>
</feature>